<protein>
    <submittedName>
        <fullName evidence="7">NAD(P)/FAD-dependent oxidoreductase</fullName>
    </submittedName>
</protein>
<accession>A0ABV8KIG2</accession>
<evidence type="ECO:0000256" key="1">
    <source>
        <dbReference type="ARBA" id="ARBA00001974"/>
    </source>
</evidence>
<dbReference type="Proteomes" id="UP001595868">
    <property type="component" value="Unassembled WGS sequence"/>
</dbReference>
<keyword evidence="2" id="KW-0285">Flavoprotein</keyword>
<keyword evidence="3" id="KW-0274">FAD</keyword>
<dbReference type="Pfam" id="PF14759">
    <property type="entry name" value="Reductase_C"/>
    <property type="match status" value="1"/>
</dbReference>
<dbReference type="InterPro" id="IPR036188">
    <property type="entry name" value="FAD/NAD-bd_sf"/>
</dbReference>
<gene>
    <name evidence="7" type="ORF">ACFOX0_07580</name>
</gene>
<sequence length="381" mass="40311">MNRIVVVGASAAGLAAAETLRREGFDGTVTLVGAEPVPPYDRPPLSKQILSGVWEADRLALRTEDQLTALRLDLRLGARAVALDTAGRTVTLDDGTDVPFDGLVIATGVRPRRLPGGGARVLRTVGDALELRTVLRPGARVAVVGAGFLGVECAAAARGRGCAVTLFEPAPVPLAHAVGERVGRFLTELHRDHGVDVRTGVAVRAADDEVLAGADVVVAAVGSRPDTEWLAGSGLTVDDGVVCDEFCAAAPGIYAAGDVARWFNPLFRVAMRVEHRTNAAEQGMAAARNLLHPDARKPFAPVPYFWSDQYDVKLHAYGHLRGHDSVEIVEGSPARRRFLAAYHRAGRLVGAVAVGMPPRLVRPWRQAVALARPAGSGWTAV</sequence>
<dbReference type="PRINTS" id="PR00469">
    <property type="entry name" value="PNDRDTASEII"/>
</dbReference>
<evidence type="ECO:0000313" key="8">
    <source>
        <dbReference type="Proteomes" id="UP001595868"/>
    </source>
</evidence>
<dbReference type="Gene3D" id="3.30.390.30">
    <property type="match status" value="1"/>
</dbReference>
<evidence type="ECO:0000313" key="7">
    <source>
        <dbReference type="EMBL" id="MFC4105794.1"/>
    </source>
</evidence>
<evidence type="ECO:0000259" key="5">
    <source>
        <dbReference type="Pfam" id="PF07992"/>
    </source>
</evidence>
<evidence type="ECO:0000256" key="4">
    <source>
        <dbReference type="ARBA" id="ARBA00023002"/>
    </source>
</evidence>
<comment type="caution">
    <text evidence="7">The sequence shown here is derived from an EMBL/GenBank/DDBJ whole genome shotgun (WGS) entry which is preliminary data.</text>
</comment>
<evidence type="ECO:0000259" key="6">
    <source>
        <dbReference type="Pfam" id="PF14759"/>
    </source>
</evidence>
<dbReference type="EMBL" id="JBHSBN010000003">
    <property type="protein sequence ID" value="MFC4105794.1"/>
    <property type="molecule type" value="Genomic_DNA"/>
</dbReference>
<keyword evidence="4" id="KW-0560">Oxidoreductase</keyword>
<dbReference type="InterPro" id="IPR016156">
    <property type="entry name" value="FAD/NAD-linked_Rdtase_dimer_sf"/>
</dbReference>
<dbReference type="PANTHER" id="PTHR43557">
    <property type="entry name" value="APOPTOSIS-INDUCING FACTOR 1"/>
    <property type="match status" value="1"/>
</dbReference>
<dbReference type="InterPro" id="IPR028202">
    <property type="entry name" value="Reductase_C"/>
</dbReference>
<feature type="domain" description="FAD/NAD(P)-binding" evidence="5">
    <location>
        <begin position="3"/>
        <end position="283"/>
    </location>
</feature>
<reference evidence="8" key="1">
    <citation type="journal article" date="2019" name="Int. J. Syst. Evol. Microbiol.">
        <title>The Global Catalogue of Microorganisms (GCM) 10K type strain sequencing project: providing services to taxonomists for standard genome sequencing and annotation.</title>
        <authorList>
            <consortium name="The Broad Institute Genomics Platform"/>
            <consortium name="The Broad Institute Genome Sequencing Center for Infectious Disease"/>
            <person name="Wu L."/>
            <person name="Ma J."/>
        </authorList>
    </citation>
    <scope>NUCLEOTIDE SEQUENCE [LARGE SCALE GENOMIC DNA]</scope>
    <source>
        <strain evidence="8">2902at01</strain>
    </source>
</reference>
<dbReference type="Gene3D" id="3.50.50.60">
    <property type="entry name" value="FAD/NAD(P)-binding domain"/>
    <property type="match status" value="2"/>
</dbReference>
<dbReference type="SUPFAM" id="SSF51905">
    <property type="entry name" value="FAD/NAD(P)-binding domain"/>
    <property type="match status" value="2"/>
</dbReference>
<organism evidence="7 8">
    <name type="scientific">Micromonospora zhanjiangensis</name>
    <dbReference type="NCBI Taxonomy" id="1522057"/>
    <lineage>
        <taxon>Bacteria</taxon>
        <taxon>Bacillati</taxon>
        <taxon>Actinomycetota</taxon>
        <taxon>Actinomycetes</taxon>
        <taxon>Micromonosporales</taxon>
        <taxon>Micromonosporaceae</taxon>
        <taxon>Micromonospora</taxon>
    </lineage>
</organism>
<dbReference type="RefSeq" id="WP_377543033.1">
    <property type="nucleotide sequence ID" value="NZ_JBHSBN010000003.1"/>
</dbReference>
<name>A0ABV8KIG2_9ACTN</name>
<dbReference type="SUPFAM" id="SSF55424">
    <property type="entry name" value="FAD/NAD-linked reductases, dimerisation (C-terminal) domain"/>
    <property type="match status" value="1"/>
</dbReference>
<dbReference type="InterPro" id="IPR050446">
    <property type="entry name" value="FAD-oxidoreductase/Apoptosis"/>
</dbReference>
<dbReference type="PANTHER" id="PTHR43557:SF2">
    <property type="entry name" value="RIESKE DOMAIN-CONTAINING PROTEIN-RELATED"/>
    <property type="match status" value="1"/>
</dbReference>
<proteinExistence type="predicted"/>
<evidence type="ECO:0000256" key="2">
    <source>
        <dbReference type="ARBA" id="ARBA00022630"/>
    </source>
</evidence>
<keyword evidence="8" id="KW-1185">Reference proteome</keyword>
<dbReference type="Pfam" id="PF07992">
    <property type="entry name" value="Pyr_redox_2"/>
    <property type="match status" value="1"/>
</dbReference>
<dbReference type="InterPro" id="IPR023753">
    <property type="entry name" value="FAD/NAD-binding_dom"/>
</dbReference>
<dbReference type="PRINTS" id="PR00368">
    <property type="entry name" value="FADPNR"/>
</dbReference>
<comment type="cofactor">
    <cofactor evidence="1">
        <name>FAD</name>
        <dbReference type="ChEBI" id="CHEBI:57692"/>
    </cofactor>
</comment>
<evidence type="ECO:0000256" key="3">
    <source>
        <dbReference type="ARBA" id="ARBA00022827"/>
    </source>
</evidence>
<feature type="domain" description="Reductase C-terminal" evidence="6">
    <location>
        <begin position="304"/>
        <end position="361"/>
    </location>
</feature>